<name>L7CL71_RHOBT</name>
<organism evidence="2 3">
    <name type="scientific">Rhodopirellula baltica SWK14</name>
    <dbReference type="NCBI Taxonomy" id="993516"/>
    <lineage>
        <taxon>Bacteria</taxon>
        <taxon>Pseudomonadati</taxon>
        <taxon>Planctomycetota</taxon>
        <taxon>Planctomycetia</taxon>
        <taxon>Pirellulales</taxon>
        <taxon>Pirellulaceae</taxon>
        <taxon>Rhodopirellula</taxon>
    </lineage>
</organism>
<dbReference type="PANTHER" id="PTHR43737:SF1">
    <property type="entry name" value="DUF1501 DOMAIN-CONTAINING PROTEIN"/>
    <property type="match status" value="1"/>
</dbReference>
<proteinExistence type="predicted"/>
<dbReference type="InterPro" id="IPR017850">
    <property type="entry name" value="Alkaline_phosphatase_core_sf"/>
</dbReference>
<accession>L7CL71</accession>
<dbReference type="PATRIC" id="fig|993516.3.peg.1873"/>
<dbReference type="Proteomes" id="UP000010959">
    <property type="component" value="Unassembled WGS sequence"/>
</dbReference>
<sequence>MIDDQQIATQMTWRVQLQWSRSSKDDSRPSAPPTDRPHNRSSALDPAPGTAAMLNLTSRAKAHTCNGTTRRDFLQVGTLGMLGFGLPQLLAAEAAGAAGKNTDRKSCIMIFNLGAPSQMDTFDPKPNAPAEVRGPFKTIATRGDFELTEILPKHAEIADKFSIVRSCYHTAAAVHDAGWQMLQTGRQFTGGVNYPHAGAVVEYLQGRRTDLPAHVVLPQTMGRGGGNLPNGQAGGFLGKAYDPFALMADPSQPNFKVPDLLPPSSLPDVRIDRRRRMRDSIESHMARFESTESAKLFDANFEAAYRMMNSPEARMAFDLSKEPTSVRERYGMNRFGQCCLLARRLIEAGVRFVTINTFLTVFNEVTWDIHGSKPFTTIEGMKNIVAPMYDQAYSALITDLHDRGLLDDTMVCGLAEFGRTPKVNPAGGRDHWPQCFSCTFAGGGVVGGRAVGKSDPVGGVPADRPTNPGEIIATIFKAMDLDLHAELPGPGGRPFPLVDFGVREIKELFA</sequence>
<dbReference type="AlphaFoldDB" id="L7CL71"/>
<gene>
    <name evidence="2" type="ORF">RBSWK_01756</name>
</gene>
<comment type="caution">
    <text evidence="2">The sequence shown here is derived from an EMBL/GenBank/DDBJ whole genome shotgun (WGS) entry which is preliminary data.</text>
</comment>
<dbReference type="InterPro" id="IPR010869">
    <property type="entry name" value="DUF1501"/>
</dbReference>
<dbReference type="Pfam" id="PF07394">
    <property type="entry name" value="DUF1501"/>
    <property type="match status" value="1"/>
</dbReference>
<evidence type="ECO:0000313" key="2">
    <source>
        <dbReference type="EMBL" id="ELP34377.1"/>
    </source>
</evidence>
<evidence type="ECO:0000256" key="1">
    <source>
        <dbReference type="SAM" id="MobiDB-lite"/>
    </source>
</evidence>
<protein>
    <submittedName>
        <fullName evidence="2">Protein containing DUF1501</fullName>
    </submittedName>
</protein>
<dbReference type="EMBL" id="AMWG01000036">
    <property type="protein sequence ID" value="ELP34377.1"/>
    <property type="molecule type" value="Genomic_DNA"/>
</dbReference>
<feature type="region of interest" description="Disordered" evidence="1">
    <location>
        <begin position="18"/>
        <end position="48"/>
    </location>
</feature>
<reference evidence="2 3" key="1">
    <citation type="journal article" date="2013" name="Mar. Genomics">
        <title>Expression of sulfatases in Rhodopirellula baltica and the diversity of sulfatases in the genus Rhodopirellula.</title>
        <authorList>
            <person name="Wegner C.E."/>
            <person name="Richter-Heitmann T."/>
            <person name="Klindworth A."/>
            <person name="Klockow C."/>
            <person name="Richter M."/>
            <person name="Achstetter T."/>
            <person name="Glockner F.O."/>
            <person name="Harder J."/>
        </authorList>
    </citation>
    <scope>NUCLEOTIDE SEQUENCE [LARGE SCALE GENOMIC DNA]</scope>
    <source>
        <strain evidence="2 3">SWK14</strain>
    </source>
</reference>
<dbReference type="PANTHER" id="PTHR43737">
    <property type="entry name" value="BLL7424 PROTEIN"/>
    <property type="match status" value="1"/>
</dbReference>
<dbReference type="SUPFAM" id="SSF53649">
    <property type="entry name" value="Alkaline phosphatase-like"/>
    <property type="match status" value="1"/>
</dbReference>
<evidence type="ECO:0000313" key="3">
    <source>
        <dbReference type="Proteomes" id="UP000010959"/>
    </source>
</evidence>